<dbReference type="InterPro" id="IPR024385">
    <property type="entry name" value="DUF3854"/>
</dbReference>
<keyword evidence="6" id="KW-1185">Reference proteome</keyword>
<name>A0A3A8QI53_9BACT</name>
<feature type="domain" description="SF3 helicase" evidence="4">
    <location>
        <begin position="489"/>
        <end position="699"/>
    </location>
</feature>
<comment type="caution">
    <text evidence="5">The sequence shown here is derived from an EMBL/GenBank/DDBJ whole genome shotgun (WGS) entry which is preliminary data.</text>
</comment>
<sequence length="775" mass="87528">MDNSANLNGCSSSDTNTDTGSNTNTSKFSAASQAALTERGITVETAIKAGIRAYWTQEEGAKLLARRDGHRYIPAPGLVIPYSGCDGYVKLRPDDPRVPVPEDQVPHSIAVEYMRDPPPQFIEGPKYLCPCGKGALVYYPLGLDDPLLRSATRIWICEGEFKALALRQAGLAAVAIQGAQNGGDGNARWIAKCEGRDERVLAEGLKRLAVADKTFIICFDSDVDTNGNVLSGLHQLGVLLAGESATVEVAYLPHQKGEEKLGIDDYLAVSSPELECRLELLQDSVRPFNVAEALDWLEQHWDDMNRKQQMLDFDRVAKLARLLLKRHDFNRWQREAKKRLSGIDEDGIANHASPAEVLTAEAAYTNFGTAKLVEHCVPVLNKRFALLRAEDGIERIFSMNARREVNLLHGDAHLRQVLHDHLKARFGQIPPDKLLGDAILLWKKECPRLVAEPEPFCFEGDQRLCFKRFDWQPTQAPCPAWSEFLERLSDRETFMAYVWSCFEPKNMGRQYLWLRGEGQDGKSVVLGVLMEVFGPAATGITNSHLKGNQFVYSAFYGKRLAVYADCKNPRFGMMEIVRNLTSGDHVLVEYKGQTPFSYPLKTKLFVASNPKPEISSQNSDRSRMLYIEIAESKRKDDPTWRSRLMVELPGFLWMCRLIYQRLCPHHGDLPLTDTTRALQDERAASFEQKFQDFFDENFVFAQGAKLTASIVSKRARAEHLSDNEISDFKQWMERTHGINYRRSNSERYYENLAEAPKELRLPLEALPQVLPVPVR</sequence>
<dbReference type="Pfam" id="PF19263">
    <property type="entry name" value="DUF5906"/>
    <property type="match status" value="1"/>
</dbReference>
<dbReference type="InterPro" id="IPR027417">
    <property type="entry name" value="P-loop_NTPase"/>
</dbReference>
<dbReference type="RefSeq" id="WP_120641928.1">
    <property type="nucleotide sequence ID" value="NZ_RAWB01000017.1"/>
</dbReference>
<keyword evidence="2" id="KW-0067">ATP-binding</keyword>
<protein>
    <submittedName>
        <fullName evidence="5">DUF3854 domain-containing protein</fullName>
    </submittedName>
</protein>
<dbReference type="InterPro" id="IPR034154">
    <property type="entry name" value="TOPRIM_DnaG/twinkle"/>
</dbReference>
<dbReference type="GO" id="GO:0005524">
    <property type="term" value="F:ATP binding"/>
    <property type="evidence" value="ECO:0007669"/>
    <property type="project" value="UniProtKB-KW"/>
</dbReference>
<dbReference type="Proteomes" id="UP000272888">
    <property type="component" value="Unassembled WGS sequence"/>
</dbReference>
<dbReference type="Gene3D" id="3.40.50.300">
    <property type="entry name" value="P-loop containing nucleotide triphosphate hydrolases"/>
    <property type="match status" value="1"/>
</dbReference>
<accession>A0A3A8QI53</accession>
<evidence type="ECO:0000313" key="5">
    <source>
        <dbReference type="EMBL" id="RKH67391.1"/>
    </source>
</evidence>
<dbReference type="Gene3D" id="3.40.1360.10">
    <property type="match status" value="1"/>
</dbReference>
<dbReference type="AlphaFoldDB" id="A0A3A8QI53"/>
<proteinExistence type="predicted"/>
<evidence type="ECO:0000256" key="1">
    <source>
        <dbReference type="ARBA" id="ARBA00022741"/>
    </source>
</evidence>
<dbReference type="EMBL" id="RAWB01000017">
    <property type="protein sequence ID" value="RKH67391.1"/>
    <property type="molecule type" value="Genomic_DNA"/>
</dbReference>
<keyword evidence="1" id="KW-0547">Nucleotide-binding</keyword>
<organism evidence="5 6">
    <name type="scientific">Corallococcus llansteffanensis</name>
    <dbReference type="NCBI Taxonomy" id="2316731"/>
    <lineage>
        <taxon>Bacteria</taxon>
        <taxon>Pseudomonadati</taxon>
        <taxon>Myxococcota</taxon>
        <taxon>Myxococcia</taxon>
        <taxon>Myxococcales</taxon>
        <taxon>Cystobacterineae</taxon>
        <taxon>Myxococcaceae</taxon>
        <taxon>Corallococcus</taxon>
    </lineage>
</organism>
<gene>
    <name evidence="5" type="ORF">D7V93_03130</name>
</gene>
<dbReference type="CDD" id="cd01029">
    <property type="entry name" value="TOPRIM_primases"/>
    <property type="match status" value="1"/>
</dbReference>
<evidence type="ECO:0000313" key="6">
    <source>
        <dbReference type="Proteomes" id="UP000272888"/>
    </source>
</evidence>
<feature type="compositionally biased region" description="Low complexity" evidence="3">
    <location>
        <begin position="8"/>
        <end position="25"/>
    </location>
</feature>
<evidence type="ECO:0000259" key="4">
    <source>
        <dbReference type="PROSITE" id="PS51206"/>
    </source>
</evidence>
<dbReference type="PROSITE" id="PS51206">
    <property type="entry name" value="SF3_HELICASE_1"/>
    <property type="match status" value="1"/>
</dbReference>
<evidence type="ECO:0000256" key="3">
    <source>
        <dbReference type="SAM" id="MobiDB-lite"/>
    </source>
</evidence>
<reference evidence="6" key="1">
    <citation type="submission" date="2018-09" db="EMBL/GenBank/DDBJ databases">
        <authorList>
            <person name="Livingstone P.G."/>
            <person name="Whitworth D.E."/>
        </authorList>
    </citation>
    <scope>NUCLEOTIDE SEQUENCE [LARGE SCALE GENOMIC DNA]</scope>
    <source>
        <strain evidence="6">CA051B</strain>
    </source>
</reference>
<evidence type="ECO:0000256" key="2">
    <source>
        <dbReference type="ARBA" id="ARBA00022840"/>
    </source>
</evidence>
<dbReference type="InterPro" id="IPR014015">
    <property type="entry name" value="Helicase_SF3_DNA-vir"/>
</dbReference>
<dbReference type="InterPro" id="IPR045455">
    <property type="entry name" value="NrS-1_pol-like_helicase"/>
</dbReference>
<feature type="region of interest" description="Disordered" evidence="3">
    <location>
        <begin position="1"/>
        <end position="25"/>
    </location>
</feature>
<dbReference type="Pfam" id="PF12965">
    <property type="entry name" value="DUF3854"/>
    <property type="match status" value="1"/>
</dbReference>
<dbReference type="SUPFAM" id="SSF52540">
    <property type="entry name" value="P-loop containing nucleoside triphosphate hydrolases"/>
    <property type="match status" value="1"/>
</dbReference>